<dbReference type="Pfam" id="PF04257">
    <property type="entry name" value="Exonuc_V_gamma"/>
    <property type="match status" value="1"/>
</dbReference>
<dbReference type="EMBL" id="CP047588">
    <property type="protein sequence ID" value="QIE02142.1"/>
    <property type="molecule type" value="Genomic_DNA"/>
</dbReference>
<dbReference type="Gene3D" id="1.10.486.10">
    <property type="entry name" value="PCRA, domain 4"/>
    <property type="match status" value="1"/>
</dbReference>
<keyword evidence="3 10" id="KW-0227">DNA damage</keyword>
<dbReference type="InterPro" id="IPR013986">
    <property type="entry name" value="DExx_box_DNA_helicase_dom_sf"/>
</dbReference>
<evidence type="ECO:0000256" key="3">
    <source>
        <dbReference type="ARBA" id="ARBA00022763"/>
    </source>
</evidence>
<dbReference type="GO" id="GO:0000724">
    <property type="term" value="P:double-strand break repair via homologous recombination"/>
    <property type="evidence" value="ECO:0007669"/>
    <property type="project" value="UniProtKB-UniRule"/>
</dbReference>
<dbReference type="RefSeq" id="WP_163119502.1">
    <property type="nucleotide sequence ID" value="NZ_CP047588.1"/>
</dbReference>
<sequence>MLFVYKSNYLNMLFSKASQIIKEKPLSNVFEKEIFIYDNQILFKYLNIWLAKKNGITANIKLYHADNFLWELLRKILFKTKIKNFFTDSIMMWKIIKILDKKTYDTKFINLNKSEKFKFSFLMAKIFKKYIFYRPNWINSWSQGVNISNIENDEIWQIKLWTLIISDMQKYNQSYNNFAHMFKSFNLLVKTKKINIDYLPHRFFVISSFSLNPAYINILKKISVYINIYFLHITPYKYNIFNTIENNKFLSKSKSQKQNYTNPLIQLWGKYEKIYEYYIIKSSHIKIINYFKKYHENNLLNYIKNDFLKKKYFYKNKKRLLNKTDNSISIHICYNKKNEIEILYKTLLALLDQNPSISPGDIIVTSKSIDSYTPYIYSTFTAINQKKQIPFFIVQNINKQTKIITESFKKILNLSNSRFENKEILEFLDIPEIANKFNISDEEIQILYYWIEETNIRWAIDEKHKNYLSFFPHKQNTWLYGIEKLLLSYSMNNTKNIWNNILSSSLIDKSKSELISKLIIFINTLKKWQKKLSKSQYIQYWSLLAHDIINDFFSYNENTIKFFNLIKRNWTKIIDDNISSNYSNKISINILTILFFNKFNNINHQGILPGAINFCHSNTVCYIPFKIICIIGADHYSVSQNYDLDNFNLLYKYSKIGDLNNYIKSCYLFLQSLSCAQKYFYISYVGYSIKNENNKLHTPSIIDQLLNYIASNFYFCGKKKLNIHDNTKNIIKNICKIHQKQNFYTVNTINASIKQKSQYIYKNIVEKINTQNLLDQKSTNKLSLQDIINFWKNPIRYFFKHRLNIQFNRSKHIIQTTEPFSVNPLDSYKIKNILLKKIIYHENIDELLQYYIASGKLPYGIFGKMFWEKSIEEMQGIAKLVIKLRNNTKEKKINLKIKKYQINGLLSEVQDIGLLRWKPGTINYSDRLVLWLEHLIYCVSGGIGESQIIGYKKKWSFSILNPDIAYFYLLKYIEGYIKGTKKIILLTKSGSSWLDVIYDIKNDIIKTDNLTKNKSHLKLLQTWIGNNFSLGEKNDFYIQKTFIELNEYNIKKICKTAQTWLIPTLKYKKK</sequence>
<dbReference type="SUPFAM" id="SSF52540">
    <property type="entry name" value="P-loop containing nucleoside triphosphate hydrolases"/>
    <property type="match status" value="2"/>
</dbReference>
<evidence type="ECO:0000256" key="7">
    <source>
        <dbReference type="ARBA" id="ARBA00022840"/>
    </source>
</evidence>
<gene>
    <name evidence="10 12" type="primary">recC</name>
    <name evidence="12" type="ORF">GUU85_02125</name>
</gene>
<comment type="miscellaneous">
    <text evidence="10">In the RecBCD complex, RecB has a slow 3'-5' helicase, an exonuclease activity and loads RecA onto ssDNA, RecD has a fast 5'-3' helicase activity, while RecC stimulates the ATPase and processivity of the RecB helicase and contributes to recognition of the Chi site.</text>
</comment>
<keyword evidence="7 10" id="KW-0067">ATP-binding</keyword>
<dbReference type="Pfam" id="PF17946">
    <property type="entry name" value="RecC_C"/>
    <property type="match status" value="1"/>
</dbReference>
<keyword evidence="5 10" id="KW-0347">Helicase</keyword>
<keyword evidence="8 10" id="KW-0238">DNA-binding</keyword>
<dbReference type="SUPFAM" id="SSF52980">
    <property type="entry name" value="Restriction endonuclease-like"/>
    <property type="match status" value="1"/>
</dbReference>
<dbReference type="Gene3D" id="3.40.50.300">
    <property type="entry name" value="P-loop containing nucleotide triphosphate hydrolases"/>
    <property type="match status" value="1"/>
</dbReference>
<accession>A0A6C1FH89</accession>
<dbReference type="Gene3D" id="3.40.50.10930">
    <property type="match status" value="1"/>
</dbReference>
<evidence type="ECO:0000259" key="11">
    <source>
        <dbReference type="Pfam" id="PF17946"/>
    </source>
</evidence>
<feature type="domain" description="RecC C-terminal" evidence="11">
    <location>
        <begin position="780"/>
        <end position="995"/>
    </location>
</feature>
<evidence type="ECO:0000256" key="5">
    <source>
        <dbReference type="ARBA" id="ARBA00022806"/>
    </source>
</evidence>
<dbReference type="PANTHER" id="PTHR30591:SF1">
    <property type="entry name" value="RECBCD ENZYME SUBUNIT RECC"/>
    <property type="match status" value="1"/>
</dbReference>
<dbReference type="PIRSF" id="PIRSF000980">
    <property type="entry name" value="RecC"/>
    <property type="match status" value="1"/>
</dbReference>
<keyword evidence="9 10" id="KW-0234">DNA repair</keyword>
<evidence type="ECO:0000256" key="8">
    <source>
        <dbReference type="ARBA" id="ARBA00023125"/>
    </source>
</evidence>
<organism evidence="12 13">
    <name type="scientific">Buchnera aphidicola subsp. Uroleucon sonchi</name>
    <dbReference type="NCBI Taxonomy" id="118118"/>
    <lineage>
        <taxon>Bacteria</taxon>
        <taxon>Pseudomonadati</taxon>
        <taxon>Pseudomonadota</taxon>
        <taxon>Gammaproteobacteria</taxon>
        <taxon>Enterobacterales</taxon>
        <taxon>Erwiniaceae</taxon>
        <taxon>Buchnera</taxon>
    </lineage>
</organism>
<reference evidence="12 13" key="1">
    <citation type="submission" date="2020-01" db="EMBL/GenBank/DDBJ databases">
        <title>Complete genome of Buchnera aphidicola isolated from Chaitophorus populeti.</title>
        <authorList>
            <person name="Park J."/>
            <person name="Xi H."/>
        </authorList>
    </citation>
    <scope>NUCLEOTIDE SEQUENCE [LARGE SCALE GENOMIC DNA]</scope>
    <source>
        <strain evidence="12 13">UsonBac</strain>
    </source>
</reference>
<evidence type="ECO:0000313" key="13">
    <source>
        <dbReference type="Proteomes" id="UP000502958"/>
    </source>
</evidence>
<dbReference type="GO" id="GO:0009338">
    <property type="term" value="C:exodeoxyribonuclease V complex"/>
    <property type="evidence" value="ECO:0007669"/>
    <property type="project" value="InterPro"/>
</dbReference>
<keyword evidence="1 10" id="KW-0540">Nuclease</keyword>
<dbReference type="InterPro" id="IPR041500">
    <property type="entry name" value="RecC_C"/>
</dbReference>
<keyword evidence="4 10" id="KW-0378">Hydrolase</keyword>
<evidence type="ECO:0000256" key="4">
    <source>
        <dbReference type="ARBA" id="ARBA00022801"/>
    </source>
</evidence>
<name>A0A6C1FH89_BUCUN</name>
<proteinExistence type="inferred from homology"/>
<comment type="similarity">
    <text evidence="10">Belongs to the RecC family.</text>
</comment>
<dbReference type="Proteomes" id="UP000502958">
    <property type="component" value="Chromosome"/>
</dbReference>
<dbReference type="AlphaFoldDB" id="A0A6C1FH89"/>
<dbReference type="HAMAP" id="MF_01486">
    <property type="entry name" value="RecC"/>
    <property type="match status" value="1"/>
</dbReference>
<dbReference type="InterPro" id="IPR011335">
    <property type="entry name" value="Restrct_endonuc-II-like"/>
</dbReference>
<dbReference type="Gene3D" id="1.10.10.160">
    <property type="match status" value="1"/>
</dbReference>
<dbReference type="NCBIfam" id="TIGR01450">
    <property type="entry name" value="recC"/>
    <property type="match status" value="1"/>
</dbReference>
<protein>
    <recommendedName>
        <fullName evidence="10">RecBCD enzyme subunit RecC</fullName>
    </recommendedName>
    <alternativeName>
        <fullName evidence="10">Exonuclease V subunit RecC</fullName>
        <shortName evidence="10">ExoV subunit RecC</shortName>
    </alternativeName>
    <alternativeName>
        <fullName evidence="10">Helicase/nuclease RecBCD subunit RecC</fullName>
    </alternativeName>
</protein>
<dbReference type="GO" id="GO:0005524">
    <property type="term" value="F:ATP binding"/>
    <property type="evidence" value="ECO:0007669"/>
    <property type="project" value="UniProtKB-UniRule"/>
</dbReference>
<evidence type="ECO:0000256" key="9">
    <source>
        <dbReference type="ARBA" id="ARBA00023204"/>
    </source>
</evidence>
<dbReference type="PANTHER" id="PTHR30591">
    <property type="entry name" value="RECBCD ENZYME SUBUNIT RECC"/>
    <property type="match status" value="1"/>
</dbReference>
<evidence type="ECO:0000313" key="12">
    <source>
        <dbReference type="EMBL" id="QIE02142.1"/>
    </source>
</evidence>
<evidence type="ECO:0000256" key="2">
    <source>
        <dbReference type="ARBA" id="ARBA00022741"/>
    </source>
</evidence>
<dbReference type="Gene3D" id="1.10.10.990">
    <property type="match status" value="1"/>
</dbReference>
<dbReference type="CDD" id="cd22353">
    <property type="entry name" value="RecC_C-like"/>
    <property type="match status" value="1"/>
</dbReference>
<comment type="function">
    <text evidence="10">A helicase/nuclease that prepares dsDNA breaks (DSB) for recombinational DNA repair. Binds to DSBs and unwinds DNA via a highly rapid and processive ATP-dependent bidirectional helicase activity. Unwinds dsDNA until it encounters a Chi (crossover hotspot instigator) sequence from the 3' direction. Cuts ssDNA a few nucleotides 3' to the Chi site. The properties and activities of the enzyme are changed at Chi. The Chi-altered holoenzyme produces a long 3'-ssDNA overhang and facilitates RecA-binding to the ssDNA for homologous DNA recombination and repair. Holoenzyme degrades any linearized DNA that is unable to undergo homologous recombination. In the holoenzyme this subunit recognizes the wild-type Chi sequence, and when added to isolated RecB increases its ATP-dependent helicase processivity.</text>
</comment>
<dbReference type="InterPro" id="IPR027417">
    <property type="entry name" value="P-loop_NTPase"/>
</dbReference>
<evidence type="ECO:0000256" key="1">
    <source>
        <dbReference type="ARBA" id="ARBA00022722"/>
    </source>
</evidence>
<dbReference type="GO" id="GO:0003677">
    <property type="term" value="F:DNA binding"/>
    <property type="evidence" value="ECO:0007669"/>
    <property type="project" value="UniProtKB-UniRule"/>
</dbReference>
<comment type="subunit">
    <text evidence="10">Heterotrimer of RecB, RecC and RecD. All subunits contribute to DNA-binding.</text>
</comment>
<evidence type="ECO:0000256" key="6">
    <source>
        <dbReference type="ARBA" id="ARBA00022839"/>
    </source>
</evidence>
<evidence type="ECO:0000256" key="10">
    <source>
        <dbReference type="HAMAP-Rule" id="MF_01486"/>
    </source>
</evidence>
<dbReference type="GO" id="GO:0008854">
    <property type="term" value="F:exodeoxyribonuclease V activity"/>
    <property type="evidence" value="ECO:0007669"/>
    <property type="project" value="InterPro"/>
</dbReference>
<dbReference type="GO" id="GO:0003678">
    <property type="term" value="F:DNA helicase activity"/>
    <property type="evidence" value="ECO:0007669"/>
    <property type="project" value="UniProtKB-UniRule"/>
</dbReference>
<keyword evidence="2 10" id="KW-0547">Nucleotide-binding</keyword>
<dbReference type="InterPro" id="IPR006697">
    <property type="entry name" value="RecC"/>
</dbReference>
<keyword evidence="6 10" id="KW-0269">Exonuclease</keyword>